<dbReference type="InterPro" id="IPR049492">
    <property type="entry name" value="BD-FAE-like_dom"/>
</dbReference>
<evidence type="ECO:0000313" key="5">
    <source>
        <dbReference type="Proteomes" id="UP000182034"/>
    </source>
</evidence>
<evidence type="ECO:0000256" key="2">
    <source>
        <dbReference type="SAM" id="SignalP"/>
    </source>
</evidence>
<feature type="chain" id="PRO_5012317910" evidence="2">
    <location>
        <begin position="21"/>
        <end position="294"/>
    </location>
</feature>
<proteinExistence type="predicted"/>
<dbReference type="RefSeq" id="WP_072412452.1">
    <property type="nucleotide sequence ID" value="NZ_FPKW01000021.1"/>
</dbReference>
<feature type="signal peptide" evidence="2">
    <location>
        <begin position="1"/>
        <end position="20"/>
    </location>
</feature>
<gene>
    <name evidence="4" type="ORF">SAMN05216324_12156</name>
</gene>
<keyword evidence="1" id="KW-0378">Hydrolase</keyword>
<dbReference type="GO" id="GO:0016787">
    <property type="term" value="F:hydrolase activity"/>
    <property type="evidence" value="ECO:0007669"/>
    <property type="project" value="UniProtKB-KW"/>
</dbReference>
<dbReference type="InterPro" id="IPR029058">
    <property type="entry name" value="AB_hydrolase_fold"/>
</dbReference>
<dbReference type="InterPro" id="IPR050300">
    <property type="entry name" value="GDXG_lipolytic_enzyme"/>
</dbReference>
<dbReference type="AlphaFoldDB" id="A0A1K2IWJ9"/>
<dbReference type="OrthoDB" id="9777975at2"/>
<protein>
    <submittedName>
        <fullName evidence="4">Prolyl oligopeptidase family protein</fullName>
    </submittedName>
</protein>
<dbReference type="Pfam" id="PF20434">
    <property type="entry name" value="BD-FAE"/>
    <property type="match status" value="1"/>
</dbReference>
<evidence type="ECO:0000313" key="4">
    <source>
        <dbReference type="EMBL" id="SFZ96552.1"/>
    </source>
</evidence>
<reference evidence="5" key="1">
    <citation type="submission" date="2016-10" db="EMBL/GenBank/DDBJ databases">
        <authorList>
            <person name="Varghese N."/>
            <person name="Submissions S."/>
        </authorList>
    </citation>
    <scope>NUCLEOTIDE SEQUENCE [LARGE SCALE GENOMIC DNA]</scope>
    <source>
        <strain evidence="5">SUR2</strain>
    </source>
</reference>
<sequence>MKYFKIVVLSIGLLTVSCSTQTPNTENTKNFREIKQEKRLSNIKYGSYERNVMDVYLPAGRTPKTAFLINIHGGAWTQGDKKDDGKLSEYLLSQGIAVANINYRYANSTDTHLSELLDDIDNVAKYLSSQSKKWNTRNVGFSISGGSSGAHVSLMYTYTKNSQIKAIIEMCGPVDFTDVQTLQYVKAAHLFGVLDKMSGNKVVWNSGDAIPEAYTETSPVKFVNQIPTMIIHGDKDEVVPIQQAYILENALKAKGANYKLVVVPGAGHLITKLPEDEQTVFTNMAEWLKKYGTN</sequence>
<accession>A0A1K2IWJ9</accession>
<keyword evidence="2" id="KW-0732">Signal</keyword>
<name>A0A1K2IWJ9_9FLAO</name>
<dbReference type="PROSITE" id="PS51257">
    <property type="entry name" value="PROKAR_LIPOPROTEIN"/>
    <property type="match status" value="1"/>
</dbReference>
<evidence type="ECO:0000259" key="3">
    <source>
        <dbReference type="Pfam" id="PF20434"/>
    </source>
</evidence>
<dbReference type="PANTHER" id="PTHR48081">
    <property type="entry name" value="AB HYDROLASE SUPERFAMILY PROTEIN C4A8.06C"/>
    <property type="match status" value="1"/>
</dbReference>
<organism evidence="4 5">
    <name type="scientific">Chryseobacterium limigenitum</name>
    <dbReference type="NCBI Taxonomy" id="1612149"/>
    <lineage>
        <taxon>Bacteria</taxon>
        <taxon>Pseudomonadati</taxon>
        <taxon>Bacteroidota</taxon>
        <taxon>Flavobacteriia</taxon>
        <taxon>Flavobacteriales</taxon>
        <taxon>Weeksellaceae</taxon>
        <taxon>Chryseobacterium group</taxon>
        <taxon>Chryseobacterium</taxon>
    </lineage>
</organism>
<dbReference type="SUPFAM" id="SSF53474">
    <property type="entry name" value="alpha/beta-Hydrolases"/>
    <property type="match status" value="1"/>
</dbReference>
<dbReference type="STRING" id="1612149.SAMN05216324_12156"/>
<feature type="domain" description="BD-FAE-like" evidence="3">
    <location>
        <begin position="53"/>
        <end position="251"/>
    </location>
</feature>
<dbReference type="Gene3D" id="3.40.50.1820">
    <property type="entry name" value="alpha/beta hydrolase"/>
    <property type="match status" value="1"/>
</dbReference>
<keyword evidence="5" id="KW-1185">Reference proteome</keyword>
<dbReference type="EMBL" id="FPKW01000021">
    <property type="protein sequence ID" value="SFZ96552.1"/>
    <property type="molecule type" value="Genomic_DNA"/>
</dbReference>
<evidence type="ECO:0000256" key="1">
    <source>
        <dbReference type="ARBA" id="ARBA00022801"/>
    </source>
</evidence>
<dbReference type="Proteomes" id="UP000182034">
    <property type="component" value="Unassembled WGS sequence"/>
</dbReference>